<dbReference type="Proteomes" id="UP000037146">
    <property type="component" value="Unassembled WGS sequence"/>
</dbReference>
<keyword evidence="8" id="KW-1185">Reference proteome</keyword>
<keyword evidence="2 6" id="KW-0812">Transmembrane</keyword>
<evidence type="ECO:0000313" key="7">
    <source>
        <dbReference type="EMBL" id="KMY49252.1"/>
    </source>
</evidence>
<comment type="caution">
    <text evidence="7">The sequence shown here is derived from an EMBL/GenBank/DDBJ whole genome shotgun (WGS) entry which is preliminary data.</text>
</comment>
<protein>
    <recommendedName>
        <fullName evidence="9">Holin</fullName>
    </recommendedName>
</protein>
<evidence type="ECO:0000256" key="6">
    <source>
        <dbReference type="SAM" id="Phobius"/>
    </source>
</evidence>
<feature type="transmembrane region" description="Helical" evidence="6">
    <location>
        <begin position="12"/>
        <end position="33"/>
    </location>
</feature>
<name>A0A0K9GSK0_9BACI</name>
<dbReference type="GO" id="GO:0016020">
    <property type="term" value="C:membrane"/>
    <property type="evidence" value="ECO:0007669"/>
    <property type="project" value="UniProtKB-SubCell"/>
</dbReference>
<comment type="similarity">
    <text evidence="5">Belongs to the bacteriophage holin family. Cp-1 holin subfamily.</text>
</comment>
<proteinExistence type="inferred from homology"/>
<evidence type="ECO:0000256" key="5">
    <source>
        <dbReference type="ARBA" id="ARBA00023600"/>
    </source>
</evidence>
<dbReference type="EMBL" id="LFZW01000001">
    <property type="protein sequence ID" value="KMY49252.1"/>
    <property type="molecule type" value="Genomic_DNA"/>
</dbReference>
<sequence>MEKAIFSTAFGFLSWLIGGWSLLLTVLLILNFLDFITGMAASWGDINSKRGFQGIIKKGLMWVWIVIANLIYLILGEQGLEAGQVIPDAVTVMFILNEIVSLSENSARLGVDMPEPIKKALAIFQKREGK</sequence>
<evidence type="ECO:0000256" key="3">
    <source>
        <dbReference type="ARBA" id="ARBA00022989"/>
    </source>
</evidence>
<dbReference type="RefSeq" id="WP_049680586.1">
    <property type="nucleotide sequence ID" value="NZ_LFZW01000001.1"/>
</dbReference>
<evidence type="ECO:0000256" key="1">
    <source>
        <dbReference type="ARBA" id="ARBA00004141"/>
    </source>
</evidence>
<evidence type="ECO:0000256" key="2">
    <source>
        <dbReference type="ARBA" id="ARBA00022692"/>
    </source>
</evidence>
<comment type="subcellular location">
    <subcellularLocation>
        <location evidence="1">Membrane</location>
        <topology evidence="1">Multi-pass membrane protein</topology>
    </subcellularLocation>
</comment>
<dbReference type="AlphaFoldDB" id="A0A0K9GSK0"/>
<accession>A0A0K9GSK0</accession>
<dbReference type="STRING" id="1679170.AC625_06720"/>
<evidence type="ECO:0000256" key="4">
    <source>
        <dbReference type="ARBA" id="ARBA00023136"/>
    </source>
</evidence>
<dbReference type="PATRIC" id="fig|1679170.3.peg.1445"/>
<feature type="transmembrane region" description="Helical" evidence="6">
    <location>
        <begin position="59"/>
        <end position="75"/>
    </location>
</feature>
<dbReference type="NCBIfam" id="TIGR01593">
    <property type="entry name" value="holin_tox_secr"/>
    <property type="match status" value="1"/>
</dbReference>
<gene>
    <name evidence="7" type="ORF">AC625_06720</name>
</gene>
<dbReference type="Pfam" id="PF05105">
    <property type="entry name" value="Phage_holin_4_1"/>
    <property type="match status" value="1"/>
</dbReference>
<reference evidence="8" key="1">
    <citation type="submission" date="2015-07" db="EMBL/GenBank/DDBJ databases">
        <title>Genome sequencing project for genomic taxonomy and phylogenomics of Bacillus-like bacteria.</title>
        <authorList>
            <person name="Liu B."/>
            <person name="Wang J."/>
            <person name="Zhu Y."/>
            <person name="Liu G."/>
            <person name="Chen Q."/>
            <person name="Chen Z."/>
            <person name="Lan J."/>
            <person name="Che J."/>
            <person name="Ge C."/>
            <person name="Shi H."/>
            <person name="Pan Z."/>
            <person name="Liu X."/>
        </authorList>
    </citation>
    <scope>NUCLEOTIDE SEQUENCE [LARGE SCALE GENOMIC DNA]</scope>
    <source>
        <strain evidence="8">FJAT-27997</strain>
    </source>
</reference>
<dbReference type="InterPro" id="IPR006480">
    <property type="entry name" value="Phage_holin_4_1"/>
</dbReference>
<keyword evidence="4 6" id="KW-0472">Membrane</keyword>
<organism evidence="7 8">
    <name type="scientific">Peribacillus loiseleuriae</name>
    <dbReference type="NCBI Taxonomy" id="1679170"/>
    <lineage>
        <taxon>Bacteria</taxon>
        <taxon>Bacillati</taxon>
        <taxon>Bacillota</taxon>
        <taxon>Bacilli</taxon>
        <taxon>Bacillales</taxon>
        <taxon>Bacillaceae</taxon>
        <taxon>Peribacillus</taxon>
    </lineage>
</organism>
<dbReference type="OrthoDB" id="88184at2"/>
<keyword evidence="3 6" id="KW-1133">Transmembrane helix</keyword>
<evidence type="ECO:0008006" key="9">
    <source>
        <dbReference type="Google" id="ProtNLM"/>
    </source>
</evidence>
<evidence type="ECO:0000313" key="8">
    <source>
        <dbReference type="Proteomes" id="UP000037146"/>
    </source>
</evidence>